<evidence type="ECO:0000313" key="9">
    <source>
        <dbReference type="EMBL" id="MFC5057244.1"/>
    </source>
</evidence>
<dbReference type="PANTHER" id="PTHR24291:SF50">
    <property type="entry name" value="BIFUNCTIONAL ALBAFLAVENONE MONOOXYGENASE_TERPENE SYNTHASE"/>
    <property type="match status" value="1"/>
</dbReference>
<evidence type="ECO:0000256" key="4">
    <source>
        <dbReference type="ARBA" id="ARBA00023002"/>
    </source>
</evidence>
<dbReference type="Proteomes" id="UP001595833">
    <property type="component" value="Unassembled WGS sequence"/>
</dbReference>
<gene>
    <name evidence="9" type="ORF">ACFPFM_26300</name>
</gene>
<keyword evidence="6 7" id="KW-0503">Monooxygenase</keyword>
<evidence type="ECO:0000256" key="7">
    <source>
        <dbReference type="RuleBase" id="RU000461"/>
    </source>
</evidence>
<feature type="compositionally biased region" description="Pro residues" evidence="8">
    <location>
        <begin position="42"/>
        <end position="70"/>
    </location>
</feature>
<feature type="compositionally biased region" description="Pro residues" evidence="8">
    <location>
        <begin position="24"/>
        <end position="33"/>
    </location>
</feature>
<name>A0ABV9Y4K9_9PSEU</name>
<evidence type="ECO:0000256" key="6">
    <source>
        <dbReference type="ARBA" id="ARBA00023033"/>
    </source>
</evidence>
<accession>A0ABV9Y4K9</accession>
<dbReference type="PRINTS" id="PR00463">
    <property type="entry name" value="EP450I"/>
</dbReference>
<dbReference type="Gene3D" id="1.10.630.10">
    <property type="entry name" value="Cytochrome P450"/>
    <property type="match status" value="1"/>
</dbReference>
<keyword evidence="10" id="KW-1185">Reference proteome</keyword>
<evidence type="ECO:0000256" key="8">
    <source>
        <dbReference type="SAM" id="MobiDB-lite"/>
    </source>
</evidence>
<feature type="region of interest" description="Disordered" evidence="8">
    <location>
        <begin position="1"/>
        <end position="101"/>
    </location>
</feature>
<feature type="compositionally biased region" description="Low complexity" evidence="8">
    <location>
        <begin position="71"/>
        <end position="96"/>
    </location>
</feature>
<comment type="similarity">
    <text evidence="1 7">Belongs to the cytochrome P450 family.</text>
</comment>
<dbReference type="PRINTS" id="PR00385">
    <property type="entry name" value="P450"/>
</dbReference>
<dbReference type="InterPro" id="IPR001128">
    <property type="entry name" value="Cyt_P450"/>
</dbReference>
<dbReference type="RefSeq" id="WP_344037223.1">
    <property type="nucleotide sequence ID" value="NZ_BAAAKE010000006.1"/>
</dbReference>
<comment type="caution">
    <text evidence="9">The sequence shown here is derived from an EMBL/GenBank/DDBJ whole genome shotgun (WGS) entry which is preliminary data.</text>
</comment>
<dbReference type="InterPro" id="IPR036396">
    <property type="entry name" value="Cyt_P450_sf"/>
</dbReference>
<reference evidence="10" key="1">
    <citation type="journal article" date="2019" name="Int. J. Syst. Evol. Microbiol.">
        <title>The Global Catalogue of Microorganisms (GCM) 10K type strain sequencing project: providing services to taxonomists for standard genome sequencing and annotation.</title>
        <authorList>
            <consortium name="The Broad Institute Genomics Platform"/>
            <consortium name="The Broad Institute Genome Sequencing Center for Infectious Disease"/>
            <person name="Wu L."/>
            <person name="Ma J."/>
        </authorList>
    </citation>
    <scope>NUCLEOTIDE SEQUENCE [LARGE SCALE GENOMIC DNA]</scope>
    <source>
        <strain evidence="10">KCTC 12848</strain>
    </source>
</reference>
<dbReference type="EMBL" id="JBHSJB010000027">
    <property type="protein sequence ID" value="MFC5057244.1"/>
    <property type="molecule type" value="Genomic_DNA"/>
</dbReference>
<evidence type="ECO:0000256" key="2">
    <source>
        <dbReference type="ARBA" id="ARBA00022617"/>
    </source>
</evidence>
<protein>
    <submittedName>
        <fullName evidence="9">Cytochrome P450</fullName>
    </submittedName>
</protein>
<keyword evidence="3 7" id="KW-0479">Metal-binding</keyword>
<evidence type="ECO:0000256" key="5">
    <source>
        <dbReference type="ARBA" id="ARBA00023004"/>
    </source>
</evidence>
<dbReference type="Pfam" id="PF00067">
    <property type="entry name" value="p450"/>
    <property type="match status" value="1"/>
</dbReference>
<dbReference type="InterPro" id="IPR050196">
    <property type="entry name" value="Cytochrome_P450_Monoox"/>
</dbReference>
<evidence type="ECO:0000256" key="3">
    <source>
        <dbReference type="ARBA" id="ARBA00022723"/>
    </source>
</evidence>
<dbReference type="InterPro" id="IPR002401">
    <property type="entry name" value="Cyt_P450_E_grp-I"/>
</dbReference>
<organism evidence="9 10">
    <name type="scientific">Saccharothrix xinjiangensis</name>
    <dbReference type="NCBI Taxonomy" id="204798"/>
    <lineage>
        <taxon>Bacteria</taxon>
        <taxon>Bacillati</taxon>
        <taxon>Actinomycetota</taxon>
        <taxon>Actinomycetes</taxon>
        <taxon>Pseudonocardiales</taxon>
        <taxon>Pseudonocardiaceae</taxon>
        <taxon>Saccharothrix</taxon>
    </lineage>
</organism>
<proteinExistence type="inferred from homology"/>
<evidence type="ECO:0000313" key="10">
    <source>
        <dbReference type="Proteomes" id="UP001595833"/>
    </source>
</evidence>
<dbReference type="InterPro" id="IPR017972">
    <property type="entry name" value="Cyt_P450_CS"/>
</dbReference>
<keyword evidence="4 7" id="KW-0560">Oxidoreductase</keyword>
<keyword evidence="2 7" id="KW-0349">Heme</keyword>
<keyword evidence="5 7" id="KW-0408">Iron</keyword>
<sequence length="515" mass="55700">MSTPSRPTTSHATSPCPSASYPVTPHPAAPHPAVPHSALPHPVTPHPSAPHPSAPHPSAPHPSAPHPSAPCPAASRSTGFRSAGHAHTGATTARSAPTGFRSATAPGALPVVGHAWHLATRPVEFLRSLHRLGDLVEIRLGPRPAHVCCHPEILRHVLVHDRVFDRGGPALDRVRDFIGDGLGTCGHVEHRAQRRMIQPAFHPDRLRRYALVMAEEADAAVGAWRPGEVADVHPALQALSRRIVVRTLFAEDSPEVVHDIQRGVETVLRGFLPLMLVPRGLRRALTAVHRPHRLAERSLRDAVERLAAARPPGGLVDELAPMTTDQVHDQVMTMLVAAVETTAATMTWCLTRLARHPEVQDAVRAEATAVSDPADLTYARRVLDETLRLHHPTVLITRTVTEPVELAGTALPRGATIMTSPAVVHLSEDNYRQPMLFDPDRWDAAPPHGAFLPFGGGARRCIGDAYATTEATLTLAALTRRWRLSLAPGADLRTTMRGAVPCPRRALLRFDAHRA</sequence>
<dbReference type="SUPFAM" id="SSF48264">
    <property type="entry name" value="Cytochrome P450"/>
    <property type="match status" value="1"/>
</dbReference>
<feature type="compositionally biased region" description="Polar residues" evidence="8">
    <location>
        <begin position="1"/>
        <end position="17"/>
    </location>
</feature>
<dbReference type="PROSITE" id="PS00086">
    <property type="entry name" value="CYTOCHROME_P450"/>
    <property type="match status" value="1"/>
</dbReference>
<evidence type="ECO:0000256" key="1">
    <source>
        <dbReference type="ARBA" id="ARBA00010617"/>
    </source>
</evidence>
<dbReference type="PANTHER" id="PTHR24291">
    <property type="entry name" value="CYTOCHROME P450 FAMILY 4"/>
    <property type="match status" value="1"/>
</dbReference>